<gene>
    <name evidence="1" type="ORF">AMAG_18736</name>
    <name evidence="2" type="ORF">AMAG_18737</name>
</gene>
<dbReference type="VEuPathDB" id="FungiDB:AMAG_18737"/>
<reference evidence="3" key="2">
    <citation type="submission" date="2009-11" db="EMBL/GenBank/DDBJ databases">
        <title>The Genome Sequence of Allomyces macrogynus strain ATCC 38327.</title>
        <authorList>
            <consortium name="The Broad Institute Genome Sequencing Platform"/>
            <person name="Russ C."/>
            <person name="Cuomo C."/>
            <person name="Shea T."/>
            <person name="Young S.K."/>
            <person name="Zeng Q."/>
            <person name="Koehrsen M."/>
            <person name="Haas B."/>
            <person name="Borodovsky M."/>
            <person name="Guigo R."/>
            <person name="Alvarado L."/>
            <person name="Berlin A."/>
            <person name="Borenstein D."/>
            <person name="Chen Z."/>
            <person name="Engels R."/>
            <person name="Freedman E."/>
            <person name="Gellesch M."/>
            <person name="Goldberg J."/>
            <person name="Griggs A."/>
            <person name="Gujja S."/>
            <person name="Heiman D."/>
            <person name="Hepburn T."/>
            <person name="Howarth C."/>
            <person name="Jen D."/>
            <person name="Larson L."/>
            <person name="Lewis B."/>
            <person name="Mehta T."/>
            <person name="Park D."/>
            <person name="Pearson M."/>
            <person name="Roberts A."/>
            <person name="Saif S."/>
            <person name="Shenoy N."/>
            <person name="Sisk P."/>
            <person name="Stolte C."/>
            <person name="Sykes S."/>
            <person name="Walk T."/>
            <person name="White J."/>
            <person name="Yandava C."/>
            <person name="Burger G."/>
            <person name="Gray M.W."/>
            <person name="Holland P.W.H."/>
            <person name="King N."/>
            <person name="Lang F.B.F."/>
            <person name="Roger A.J."/>
            <person name="Ruiz-Trillo I."/>
            <person name="Lander E."/>
            <person name="Nusbaum C."/>
        </authorList>
    </citation>
    <scope>NUCLEOTIDE SEQUENCE [LARGE SCALE GENOMIC DNA]</scope>
    <source>
        <strain evidence="3">ATCC 38327</strain>
    </source>
</reference>
<keyword evidence="3" id="KW-1185">Reference proteome</keyword>
<evidence type="ECO:0000313" key="2">
    <source>
        <dbReference type="EMBL" id="KNE61065.1"/>
    </source>
</evidence>
<dbReference type="VEuPathDB" id="FungiDB:AMAG_18736"/>
<dbReference type="AlphaFoldDB" id="A0A0L0SF53"/>
<organism evidence="1 3">
    <name type="scientific">Allomyces macrogynus (strain ATCC 38327)</name>
    <name type="common">Allomyces javanicus var. macrogynus</name>
    <dbReference type="NCBI Taxonomy" id="578462"/>
    <lineage>
        <taxon>Eukaryota</taxon>
        <taxon>Fungi</taxon>
        <taxon>Fungi incertae sedis</taxon>
        <taxon>Blastocladiomycota</taxon>
        <taxon>Blastocladiomycetes</taxon>
        <taxon>Blastocladiales</taxon>
        <taxon>Blastocladiaceae</taxon>
        <taxon>Allomyces</taxon>
    </lineage>
</organism>
<name>A0A0L0SF53_ALLM3</name>
<dbReference type="EMBL" id="GG745337">
    <property type="protein sequence ID" value="KNE61065.1"/>
    <property type="molecule type" value="Genomic_DNA"/>
</dbReference>
<dbReference type="Proteomes" id="UP000054350">
    <property type="component" value="Unassembled WGS sequence"/>
</dbReference>
<dbReference type="EMBL" id="GG745337">
    <property type="protein sequence ID" value="KNE61064.1"/>
    <property type="molecule type" value="Genomic_DNA"/>
</dbReference>
<protein>
    <submittedName>
        <fullName evidence="1">Uncharacterized protein</fullName>
    </submittedName>
</protein>
<sequence>MGVHDEYRALAGAAMAKASAGQQQQQQQQQQGYHGVDPDEVAARIVDRMLHGMLVADLAAGNLGGVEAAVPAP</sequence>
<evidence type="ECO:0000313" key="3">
    <source>
        <dbReference type="Proteomes" id="UP000054350"/>
    </source>
</evidence>
<proteinExistence type="predicted"/>
<evidence type="ECO:0000313" key="1">
    <source>
        <dbReference type="EMBL" id="KNE61064.1"/>
    </source>
</evidence>
<reference evidence="1 3" key="1">
    <citation type="submission" date="2009-11" db="EMBL/GenBank/DDBJ databases">
        <title>Annotation of Allomyces macrogynus ATCC 38327.</title>
        <authorList>
            <consortium name="The Broad Institute Genome Sequencing Platform"/>
            <person name="Russ C."/>
            <person name="Cuomo C."/>
            <person name="Burger G."/>
            <person name="Gray M.W."/>
            <person name="Holland P.W.H."/>
            <person name="King N."/>
            <person name="Lang F.B.F."/>
            <person name="Roger A.J."/>
            <person name="Ruiz-Trillo I."/>
            <person name="Young S.K."/>
            <person name="Zeng Q."/>
            <person name="Gargeya S."/>
            <person name="Fitzgerald M."/>
            <person name="Haas B."/>
            <person name="Abouelleil A."/>
            <person name="Alvarado L."/>
            <person name="Arachchi H.M."/>
            <person name="Berlin A."/>
            <person name="Chapman S.B."/>
            <person name="Gearin G."/>
            <person name="Goldberg J."/>
            <person name="Griggs A."/>
            <person name="Gujja S."/>
            <person name="Hansen M."/>
            <person name="Heiman D."/>
            <person name="Howarth C."/>
            <person name="Larimer J."/>
            <person name="Lui A."/>
            <person name="MacDonald P.J.P."/>
            <person name="McCowen C."/>
            <person name="Montmayeur A."/>
            <person name="Murphy C."/>
            <person name="Neiman D."/>
            <person name="Pearson M."/>
            <person name="Priest M."/>
            <person name="Roberts A."/>
            <person name="Saif S."/>
            <person name="Shea T."/>
            <person name="Sisk P."/>
            <person name="Stolte C."/>
            <person name="Sykes S."/>
            <person name="Wortman J."/>
            <person name="Nusbaum C."/>
            <person name="Birren B."/>
        </authorList>
    </citation>
    <scope>NUCLEOTIDE SEQUENCE [LARGE SCALE GENOMIC DNA]</scope>
    <source>
        <strain evidence="1 3">ATCC 38327</strain>
    </source>
</reference>
<accession>A0A0L0SF53</accession>